<organism evidence="1 2">
    <name type="scientific">Phytohabitans houttuyneae</name>
    <dbReference type="NCBI Taxonomy" id="1076126"/>
    <lineage>
        <taxon>Bacteria</taxon>
        <taxon>Bacillati</taxon>
        <taxon>Actinomycetota</taxon>
        <taxon>Actinomycetes</taxon>
        <taxon>Micromonosporales</taxon>
        <taxon>Micromonosporaceae</taxon>
    </lineage>
</organism>
<gene>
    <name evidence="1" type="ORF">Phou_039620</name>
</gene>
<proteinExistence type="predicted"/>
<dbReference type="EMBL" id="BLPF01000001">
    <property type="protein sequence ID" value="GFJ79782.1"/>
    <property type="molecule type" value="Genomic_DNA"/>
</dbReference>
<evidence type="ECO:0000313" key="1">
    <source>
        <dbReference type="EMBL" id="GFJ79782.1"/>
    </source>
</evidence>
<comment type="caution">
    <text evidence="1">The sequence shown here is derived from an EMBL/GenBank/DDBJ whole genome shotgun (WGS) entry which is preliminary data.</text>
</comment>
<protein>
    <submittedName>
        <fullName evidence="1">Uncharacterized protein</fullName>
    </submittedName>
</protein>
<dbReference type="Proteomes" id="UP000482800">
    <property type="component" value="Unassembled WGS sequence"/>
</dbReference>
<reference evidence="1 2" key="2">
    <citation type="submission" date="2020-03" db="EMBL/GenBank/DDBJ databases">
        <authorList>
            <person name="Ichikawa N."/>
            <person name="Kimura A."/>
            <person name="Kitahashi Y."/>
            <person name="Uohara A."/>
        </authorList>
    </citation>
    <scope>NUCLEOTIDE SEQUENCE [LARGE SCALE GENOMIC DNA]</scope>
    <source>
        <strain evidence="1 2">NBRC 108639</strain>
    </source>
</reference>
<reference evidence="1 2" key="1">
    <citation type="submission" date="2020-03" db="EMBL/GenBank/DDBJ databases">
        <title>Whole genome shotgun sequence of Phytohabitans houttuyneae NBRC 108639.</title>
        <authorList>
            <person name="Komaki H."/>
            <person name="Tamura T."/>
        </authorList>
    </citation>
    <scope>NUCLEOTIDE SEQUENCE [LARGE SCALE GENOMIC DNA]</scope>
    <source>
        <strain evidence="1 2">NBRC 108639</strain>
    </source>
</reference>
<sequence length="93" mass="9398">MVIVALLVLVVPLGLVYAFTRGSDAFSPDVGSCVKQSGTNGAVAAECSEANAFEVVSKEDSAAKCADQAQPRIEIAGDGGRVEVLCLKPAASG</sequence>
<evidence type="ECO:0000313" key="2">
    <source>
        <dbReference type="Proteomes" id="UP000482800"/>
    </source>
</evidence>
<dbReference type="AlphaFoldDB" id="A0A6V8K3Q6"/>
<accession>A0A6V8K3Q6</accession>
<keyword evidence="2" id="KW-1185">Reference proteome</keyword>
<name>A0A6V8K3Q6_9ACTN</name>